<dbReference type="Proteomes" id="UP000323176">
    <property type="component" value="Unassembled WGS sequence"/>
</dbReference>
<accession>A0A5C8EQA5</accession>
<dbReference type="EC" id="2.7.1.55" evidence="2"/>
<keyword evidence="2" id="KW-0418">Kinase</keyword>
<dbReference type="AlphaFoldDB" id="A0A5C8EQA5"/>
<dbReference type="InterPro" id="IPR000600">
    <property type="entry name" value="ROK"/>
</dbReference>
<proteinExistence type="inferred from homology"/>
<dbReference type="OrthoDB" id="9795247at2"/>
<reference evidence="2 3" key="1">
    <citation type="journal article" date="1992" name="Lakartidningen">
        <title>[Penicillin V and not amoxicillin is the first choice preparation in acute otitis].</title>
        <authorList>
            <person name="Kamme C."/>
            <person name="Lundgren K."/>
            <person name="Prellner K."/>
        </authorList>
    </citation>
    <scope>NUCLEOTIDE SEQUENCE [LARGE SCALE GENOMIC DNA]</scope>
    <source>
        <strain evidence="2 3">PC5538III-hc</strain>
    </source>
</reference>
<protein>
    <submittedName>
        <fullName evidence="2">Allose kinase</fullName>
        <ecNumber evidence="2">2.7.1.55</ecNumber>
    </submittedName>
</protein>
<dbReference type="PROSITE" id="PS01125">
    <property type="entry name" value="ROK"/>
    <property type="match status" value="1"/>
</dbReference>
<dbReference type="EMBL" id="SAXY01000053">
    <property type="protein sequence ID" value="TXJ39986.1"/>
    <property type="molecule type" value="Genomic_DNA"/>
</dbReference>
<comment type="similarity">
    <text evidence="1">Belongs to the ROK (NagC/XylR) family.</text>
</comment>
<dbReference type="SUPFAM" id="SSF53067">
    <property type="entry name" value="Actin-like ATPase domain"/>
    <property type="match status" value="1"/>
</dbReference>
<comment type="caution">
    <text evidence="2">The sequence shown here is derived from an EMBL/GenBank/DDBJ whole genome shotgun (WGS) entry which is preliminary data.</text>
</comment>
<evidence type="ECO:0000313" key="2">
    <source>
        <dbReference type="EMBL" id="TXJ39986.1"/>
    </source>
</evidence>
<dbReference type="GO" id="GO:0008787">
    <property type="term" value="F:D-allose kinase activity"/>
    <property type="evidence" value="ECO:0007669"/>
    <property type="project" value="UniProtKB-EC"/>
</dbReference>
<dbReference type="PANTHER" id="PTHR18964">
    <property type="entry name" value="ROK (REPRESSOR, ORF, KINASE) FAMILY"/>
    <property type="match status" value="1"/>
</dbReference>
<dbReference type="NCBIfam" id="NF007251">
    <property type="entry name" value="PRK09698.1"/>
    <property type="match status" value="1"/>
</dbReference>
<dbReference type="InterPro" id="IPR043129">
    <property type="entry name" value="ATPase_NBD"/>
</dbReference>
<evidence type="ECO:0000313" key="3">
    <source>
        <dbReference type="Proteomes" id="UP000323176"/>
    </source>
</evidence>
<dbReference type="PANTHER" id="PTHR18964:SF149">
    <property type="entry name" value="BIFUNCTIONAL UDP-N-ACETYLGLUCOSAMINE 2-EPIMERASE_N-ACETYLMANNOSAMINE KINASE"/>
    <property type="match status" value="1"/>
</dbReference>
<dbReference type="Gene3D" id="3.30.420.40">
    <property type="match status" value="2"/>
</dbReference>
<keyword evidence="2" id="KW-0808">Transferase</keyword>
<gene>
    <name evidence="2" type="ORF">EPJ72_08645</name>
</gene>
<sequence>MKNKEYYISIEIGGTNLRYSIIDNELNIIYFNKIKTKDFSDAYDKIEYLSKNIIDDIMSKYKIKAIAFSLASLLDKTRRIAQSSPMINNFENVELADIFEKKYNIDVFLQKDVNSLLLYDINKNHLDKNGIIVGIYLGTGLGNAIAVDGKIHYGFSGGSAELGHIPALGCYNKCDCGKTGCIETLVSGRKLEQIANNHNIKDISSIFNYFDDIEELKDFVRYFAIAVATEISILDPNAVIIGGGVPVMKNFPLDFFENEVKNNLRAPNPRNDINIIYSDNDINAGVIGSIISVLGL</sequence>
<dbReference type="InterPro" id="IPR049874">
    <property type="entry name" value="ROK_cs"/>
</dbReference>
<name>A0A5C8EQA5_BRAPL</name>
<organism evidence="2 3">
    <name type="scientific">Brachyspira pilosicoli</name>
    <name type="common">Serpulina pilosicoli</name>
    <dbReference type="NCBI Taxonomy" id="52584"/>
    <lineage>
        <taxon>Bacteria</taxon>
        <taxon>Pseudomonadati</taxon>
        <taxon>Spirochaetota</taxon>
        <taxon>Spirochaetia</taxon>
        <taxon>Brachyspirales</taxon>
        <taxon>Brachyspiraceae</taxon>
        <taxon>Brachyspira</taxon>
    </lineage>
</organism>
<dbReference type="CDD" id="cd24070">
    <property type="entry name" value="ASKHA_NBD_ROK_AlsK"/>
    <property type="match status" value="1"/>
</dbReference>
<evidence type="ECO:0000256" key="1">
    <source>
        <dbReference type="ARBA" id="ARBA00006479"/>
    </source>
</evidence>
<dbReference type="Pfam" id="PF00480">
    <property type="entry name" value="ROK"/>
    <property type="match status" value="1"/>
</dbReference>